<dbReference type="PANTHER" id="PTHR12526">
    <property type="entry name" value="GLYCOSYLTRANSFERASE"/>
    <property type="match status" value="1"/>
</dbReference>
<gene>
    <name evidence="3" type="ORF">RI845_05775</name>
</gene>
<dbReference type="Pfam" id="PF13477">
    <property type="entry name" value="Glyco_trans_4_2"/>
    <property type="match status" value="1"/>
</dbReference>
<sequence length="378" mass="42691">MIKVGLIASSPATFKAFILPFINALEKEYQVHVIANFNAQEMNELFSKNIIMHPLELERNPNPIKDLIVLFKLNKILRDNKINIVHTFTPKAGLIGQLASYFSGAKFRFHTFTGQVWATQKGWKREVLKLFDKLIANLATYTLVDSPSQKDFLLKNKIIKEHKSKVLGEGSISGVNLTKFQHSVEERYALREKLGLSCEQFVFLFAGRLKKEKGVPELLAAFKKLIQKYEATLVIVGVDEENLLPALNDTPNVIFCGFSSNINHYFSMADLLCLPSHREGFGNVVIEAAACGLPTLASNIYGLSDAIEDGYSGVLHQVKNVQSIYSNMVKLITDRERLHSFSINGLKRVESKFSEPIIVKEFVDFYSSEIRDNRRTNV</sequence>
<proteinExistence type="predicted"/>
<dbReference type="RefSeq" id="WP_348388798.1">
    <property type="nucleotide sequence ID" value="NZ_CP134146.1"/>
</dbReference>
<dbReference type="InterPro" id="IPR028098">
    <property type="entry name" value="Glyco_trans_4-like_N"/>
</dbReference>
<dbReference type="Gene3D" id="3.40.50.2000">
    <property type="entry name" value="Glycogen Phosphorylase B"/>
    <property type="match status" value="2"/>
</dbReference>
<dbReference type="Proteomes" id="UP001248581">
    <property type="component" value="Chromosome"/>
</dbReference>
<dbReference type="CDD" id="cd03808">
    <property type="entry name" value="GT4_CapM-like"/>
    <property type="match status" value="1"/>
</dbReference>
<name>A0ABY9TLU4_9GAMM</name>
<evidence type="ECO:0000259" key="1">
    <source>
        <dbReference type="Pfam" id="PF00534"/>
    </source>
</evidence>
<reference evidence="4" key="1">
    <citation type="submission" date="2023-09" db="EMBL/GenBank/DDBJ databases">
        <authorList>
            <person name="Zhang C."/>
        </authorList>
    </citation>
    <scope>NUCLEOTIDE SEQUENCE [LARGE SCALE GENOMIC DNA]</scope>
    <source>
        <strain evidence="4">SQ345</strain>
    </source>
</reference>
<evidence type="ECO:0000313" key="4">
    <source>
        <dbReference type="Proteomes" id="UP001248581"/>
    </source>
</evidence>
<protein>
    <submittedName>
        <fullName evidence="3">Glycosyltransferase family 4 protein</fullName>
    </submittedName>
</protein>
<organism evidence="3 4">
    <name type="scientific">Thalassotalea nanhaiensis</name>
    <dbReference type="NCBI Taxonomy" id="3065648"/>
    <lineage>
        <taxon>Bacteria</taxon>
        <taxon>Pseudomonadati</taxon>
        <taxon>Pseudomonadota</taxon>
        <taxon>Gammaproteobacteria</taxon>
        <taxon>Alteromonadales</taxon>
        <taxon>Colwelliaceae</taxon>
        <taxon>Thalassotalea</taxon>
    </lineage>
</organism>
<feature type="domain" description="Glycosyl transferase family 1" evidence="1">
    <location>
        <begin position="190"/>
        <end position="347"/>
    </location>
</feature>
<accession>A0ABY9TLU4</accession>
<dbReference type="EMBL" id="CP134146">
    <property type="protein sequence ID" value="WNC69655.1"/>
    <property type="molecule type" value="Genomic_DNA"/>
</dbReference>
<evidence type="ECO:0000259" key="2">
    <source>
        <dbReference type="Pfam" id="PF13477"/>
    </source>
</evidence>
<dbReference type="PANTHER" id="PTHR12526:SF630">
    <property type="entry name" value="GLYCOSYLTRANSFERASE"/>
    <property type="match status" value="1"/>
</dbReference>
<dbReference type="SUPFAM" id="SSF53756">
    <property type="entry name" value="UDP-Glycosyltransferase/glycogen phosphorylase"/>
    <property type="match status" value="1"/>
</dbReference>
<evidence type="ECO:0000313" key="3">
    <source>
        <dbReference type="EMBL" id="WNC69655.1"/>
    </source>
</evidence>
<dbReference type="InterPro" id="IPR001296">
    <property type="entry name" value="Glyco_trans_1"/>
</dbReference>
<feature type="domain" description="Glycosyltransferase subfamily 4-like N-terminal" evidence="2">
    <location>
        <begin position="11"/>
        <end position="104"/>
    </location>
</feature>
<dbReference type="Pfam" id="PF00534">
    <property type="entry name" value="Glycos_transf_1"/>
    <property type="match status" value="1"/>
</dbReference>
<keyword evidence="4" id="KW-1185">Reference proteome</keyword>